<keyword evidence="2" id="KW-1185">Reference proteome</keyword>
<dbReference type="Pfam" id="PF02065">
    <property type="entry name" value="Melibiase"/>
    <property type="match status" value="1"/>
</dbReference>
<dbReference type="SUPFAM" id="SSF51445">
    <property type="entry name" value="(Trans)glycosidases"/>
    <property type="match status" value="1"/>
</dbReference>
<dbReference type="EMBL" id="CP009922">
    <property type="protein sequence ID" value="AKG46190.1"/>
    <property type="molecule type" value="Genomic_DNA"/>
</dbReference>
<reference evidence="1" key="1">
    <citation type="submission" date="2019-08" db="EMBL/GenBank/DDBJ databases">
        <title>Complete genome sequence of a mangrove-derived Streptomyces xiamenensis.</title>
        <authorList>
            <person name="Xu J."/>
        </authorList>
    </citation>
    <scope>NUCLEOTIDE SEQUENCE</scope>
    <source>
        <strain evidence="1">318</strain>
    </source>
</reference>
<dbReference type="AlphaFoldDB" id="A0A0F7G0L0"/>
<gene>
    <name evidence="1" type="ORF">SXIM_48060</name>
</gene>
<name>A0A0F7G0L0_9ACTN</name>
<evidence type="ECO:0000313" key="1">
    <source>
        <dbReference type="EMBL" id="AKG46190.1"/>
    </source>
</evidence>
<proteinExistence type="predicted"/>
<dbReference type="GO" id="GO:0016052">
    <property type="term" value="P:carbohydrate catabolic process"/>
    <property type="evidence" value="ECO:0007669"/>
    <property type="project" value="InterPro"/>
</dbReference>
<accession>A0A0F7G0L0</accession>
<organism evidence="1 2">
    <name type="scientific">Streptomyces xiamenensis</name>
    <dbReference type="NCBI Taxonomy" id="408015"/>
    <lineage>
        <taxon>Bacteria</taxon>
        <taxon>Bacillati</taxon>
        <taxon>Actinomycetota</taxon>
        <taxon>Actinomycetes</taxon>
        <taxon>Kitasatosporales</taxon>
        <taxon>Streptomycetaceae</taxon>
        <taxon>Streptomyces</taxon>
    </lineage>
</organism>
<dbReference type="InterPro" id="IPR038417">
    <property type="entry name" value="Alpga-gal_N_sf"/>
</dbReference>
<dbReference type="InterPro" id="IPR013785">
    <property type="entry name" value="Aldolase_TIM"/>
</dbReference>
<dbReference type="STRING" id="408015.SXIM_48060"/>
<dbReference type="CDD" id="cd14791">
    <property type="entry name" value="GH36"/>
    <property type="match status" value="1"/>
</dbReference>
<dbReference type="KEGG" id="sxi:SXIM_48060"/>
<dbReference type="RefSeq" id="WP_052385188.1">
    <property type="nucleotide sequence ID" value="NZ_CP009922.3"/>
</dbReference>
<dbReference type="InterPro" id="IPR002252">
    <property type="entry name" value="Glyco_hydro_36"/>
</dbReference>
<dbReference type="InterPro" id="IPR017853">
    <property type="entry name" value="GH"/>
</dbReference>
<dbReference type="HOGENOM" id="CLU_018331_0_0_11"/>
<protein>
    <submittedName>
        <fullName evidence="1">Alpha-galactosidase</fullName>
    </submittedName>
</protein>
<dbReference type="Proteomes" id="UP000034034">
    <property type="component" value="Chromosome"/>
</dbReference>
<sequence length="714" mass="76966">MSSQERDAAGPDDITIAWGHTALTAEFAAGPDGVLRTVRLGPPGNAPAVPPGTALPVVELLAAGTGTEWAGQRGIDTAVGRRLRLRSHRTETVGPWHRLRLNLADEVSGLAVTLLLESPEGTAVVRGSVTVTNEASEVRTLYAVSSLTLGGLPDPADLDLHWAENDWLAECRWRSEPLRRRVPDLNHALHRQDARGRVAYSSRGSWPTDGHLPMGALTGRPDAGPDAAGAAWLWQIESPTGWIWESGERGAAGYLALWGPSDTEHQWSERLAPGASFTTVPAALALSRAGFEGALAELTAYRRVLRRPHPDHAALPVVFNDYMNTLNGDPTTAKLLPLIDAAATAGAEYFVIDAGWYDGDAGGWWDTVGAWQPAAARFPGERGIHEVLDRIRAHNMVPGLWLEPEVIGVRSPIAPTLPDAAYFARDGVRVRENGRFQLDLRHPAARRHLDATVDRIVGAWGVGYLKLDYNISVPPGTDTGGTTSPGAGLLAHARAYQDWLHAVLERHPRLVIENCASGGMRMDGSSLALTQLQSTSDQQDFLRYPPIAASAPTAVPPEQGAVWAYPQPEFTDDEIAFTLAGALLGRIHLSGHLNRMTSGQLTLVREAVRVYQGLRADLPGAVPFWPLGLPDWEEPWPALGLRAADGTTYLTVWRRGGGPVRTLPLPAWRGRAVEPEILYPAATAGTVAWSAPEGELTVTLPRAPAALLLRLRAR</sequence>
<dbReference type="Gene3D" id="3.20.20.70">
    <property type="entry name" value="Aldolase class I"/>
    <property type="match status" value="1"/>
</dbReference>
<evidence type="ECO:0000313" key="2">
    <source>
        <dbReference type="Proteomes" id="UP000034034"/>
    </source>
</evidence>
<dbReference type="PATRIC" id="fig|408015.6.peg.4865"/>
<dbReference type="Gene3D" id="2.70.98.60">
    <property type="entry name" value="alpha-galactosidase from lactobacil brevis"/>
    <property type="match status" value="1"/>
</dbReference>
<dbReference type="GO" id="GO:0004557">
    <property type="term" value="F:alpha-galactosidase activity"/>
    <property type="evidence" value="ECO:0007669"/>
    <property type="project" value="InterPro"/>
</dbReference>
<dbReference type="PRINTS" id="PR00743">
    <property type="entry name" value="GLHYDRLASE36"/>
</dbReference>